<dbReference type="OrthoDB" id="2143914at2759"/>
<reference evidence="2 3" key="1">
    <citation type="journal article" date="2012" name="Sci. Rep.">
        <title>Genomic perspectives on the evolution of fungal entomopathogenicity in Beauveria bassiana.</title>
        <authorList>
            <person name="Xiao G."/>
            <person name="Ying S.H."/>
            <person name="Zheng P."/>
            <person name="Wang Z.L."/>
            <person name="Zhang S."/>
            <person name="Xie X.Q."/>
            <person name="Shang Y."/>
            <person name="St Leger R.J."/>
            <person name="Zhao G.P."/>
            <person name="Wang C."/>
            <person name="Feng M.G."/>
        </authorList>
    </citation>
    <scope>NUCLEOTIDE SEQUENCE [LARGE SCALE GENOMIC DNA]</scope>
    <source>
        <strain evidence="2 3">ARSEF 2860</strain>
    </source>
</reference>
<keyword evidence="2" id="KW-0238">DNA-binding</keyword>
<name>J5J461_BEAB2</name>
<dbReference type="GO" id="GO:0003677">
    <property type="term" value="F:DNA binding"/>
    <property type="evidence" value="ECO:0007669"/>
    <property type="project" value="UniProtKB-KW"/>
</dbReference>
<evidence type="ECO:0000313" key="3">
    <source>
        <dbReference type="Proteomes" id="UP000002762"/>
    </source>
</evidence>
<dbReference type="InParanoid" id="J5J461"/>
<protein>
    <submittedName>
        <fullName evidence="2">Myb-like DNA-binding domain-containing protein</fullName>
    </submittedName>
</protein>
<feature type="region of interest" description="Disordered" evidence="1">
    <location>
        <begin position="52"/>
        <end position="107"/>
    </location>
</feature>
<sequence length="196" mass="22489">MMLKRIRYNEKLATLECAKDDLKQLDIHRTLVLGKTRILSFAALKTLTISNLPPPETMEQVHSDGESEAELSEDGLAGLTEQSQHEEPNDGEEATLSGETEFTSEPSTKKKEEIILRMYALLLVVQSHKFYTWVETAEMNYPKIAKQYRERYHQKLEPSLNHKPVTPKEGAQIEHLVSEIGKRWAQIAQQATWSQR</sequence>
<feature type="compositionally biased region" description="Polar residues" evidence="1">
    <location>
        <begin position="97"/>
        <end position="106"/>
    </location>
</feature>
<gene>
    <name evidence="2" type="ORF">BBA_09567</name>
</gene>
<organism evidence="2 3">
    <name type="scientific">Beauveria bassiana (strain ARSEF 2860)</name>
    <name type="common">White muscardine disease fungus</name>
    <name type="synonym">Tritirachium shiotae</name>
    <dbReference type="NCBI Taxonomy" id="655819"/>
    <lineage>
        <taxon>Eukaryota</taxon>
        <taxon>Fungi</taxon>
        <taxon>Dikarya</taxon>
        <taxon>Ascomycota</taxon>
        <taxon>Pezizomycotina</taxon>
        <taxon>Sordariomycetes</taxon>
        <taxon>Hypocreomycetidae</taxon>
        <taxon>Hypocreales</taxon>
        <taxon>Cordycipitaceae</taxon>
        <taxon>Beauveria</taxon>
    </lineage>
</organism>
<dbReference type="EMBL" id="JH725207">
    <property type="protein sequence ID" value="EJP61488.1"/>
    <property type="molecule type" value="Genomic_DNA"/>
</dbReference>
<accession>J5J461</accession>
<dbReference type="InterPro" id="IPR009057">
    <property type="entry name" value="Homeodomain-like_sf"/>
</dbReference>
<dbReference type="RefSeq" id="XP_008602886.1">
    <property type="nucleotide sequence ID" value="XM_008604664.1"/>
</dbReference>
<evidence type="ECO:0000313" key="2">
    <source>
        <dbReference type="EMBL" id="EJP61488.1"/>
    </source>
</evidence>
<dbReference type="GeneID" id="19892579"/>
<dbReference type="STRING" id="655819.J5J461"/>
<dbReference type="AlphaFoldDB" id="J5J461"/>
<dbReference type="HOGENOM" id="CLU_1389989_0_0_1"/>
<dbReference type="SUPFAM" id="SSF46689">
    <property type="entry name" value="Homeodomain-like"/>
    <property type="match status" value="1"/>
</dbReference>
<dbReference type="Proteomes" id="UP000002762">
    <property type="component" value="Unassembled WGS sequence"/>
</dbReference>
<keyword evidence="3" id="KW-1185">Reference proteome</keyword>
<evidence type="ECO:0000256" key="1">
    <source>
        <dbReference type="SAM" id="MobiDB-lite"/>
    </source>
</evidence>
<proteinExistence type="predicted"/>